<dbReference type="InterPro" id="IPR002942">
    <property type="entry name" value="S4_RNA-bd"/>
</dbReference>
<dbReference type="FunFam" id="1.10.1050.10:FF:000001">
    <property type="entry name" value="30S ribosomal protein S4"/>
    <property type="match status" value="1"/>
</dbReference>
<feature type="domain" description="RNA-binding S4" evidence="9">
    <location>
        <begin position="98"/>
        <end position="156"/>
    </location>
</feature>
<dbReference type="GO" id="GO:0006412">
    <property type="term" value="P:translation"/>
    <property type="evidence" value="ECO:0007669"/>
    <property type="project" value="UniProtKB-UniRule"/>
</dbReference>
<dbReference type="SMART" id="SM00363">
    <property type="entry name" value="S4"/>
    <property type="match status" value="1"/>
</dbReference>
<keyword evidence="4 7" id="KW-0689">Ribosomal protein</keyword>
<protein>
    <recommendedName>
        <fullName evidence="6 7">Small ribosomal subunit protein uS4</fullName>
    </recommendedName>
</protein>
<dbReference type="OrthoDB" id="9803672at2"/>
<dbReference type="Pfam" id="PF01479">
    <property type="entry name" value="S4"/>
    <property type="match status" value="1"/>
</dbReference>
<dbReference type="CDD" id="cd00165">
    <property type="entry name" value="S4"/>
    <property type="match status" value="1"/>
</dbReference>
<evidence type="ECO:0000313" key="12">
    <source>
        <dbReference type="Proteomes" id="UP000276634"/>
    </source>
</evidence>
<organism evidence="11 12">
    <name type="scientific">Inmirania thermothiophila</name>
    <dbReference type="NCBI Taxonomy" id="1750597"/>
    <lineage>
        <taxon>Bacteria</taxon>
        <taxon>Pseudomonadati</taxon>
        <taxon>Pseudomonadota</taxon>
        <taxon>Gammaproteobacteria</taxon>
        <taxon>Chromatiales</taxon>
        <taxon>Ectothiorhodospiraceae</taxon>
        <taxon>Inmirania</taxon>
    </lineage>
</organism>
<evidence type="ECO:0000259" key="9">
    <source>
        <dbReference type="SMART" id="SM00363"/>
    </source>
</evidence>
<dbReference type="GO" id="GO:0015935">
    <property type="term" value="C:small ribosomal subunit"/>
    <property type="evidence" value="ECO:0007669"/>
    <property type="project" value="InterPro"/>
</dbReference>
<dbReference type="EMBL" id="RJVI01000001">
    <property type="protein sequence ID" value="ROR34848.1"/>
    <property type="molecule type" value="Genomic_DNA"/>
</dbReference>
<keyword evidence="12" id="KW-1185">Reference proteome</keyword>
<dbReference type="Proteomes" id="UP000276634">
    <property type="component" value="Unassembled WGS sequence"/>
</dbReference>
<keyword evidence="3 7" id="KW-0694">RNA-binding</keyword>
<keyword evidence="5 7" id="KW-0687">Ribonucleoprotein</keyword>
<dbReference type="Gene3D" id="3.10.290.10">
    <property type="entry name" value="RNA-binding S4 domain"/>
    <property type="match status" value="1"/>
</dbReference>
<comment type="function">
    <text evidence="7">One of the primary rRNA binding proteins, it binds directly to 16S rRNA where it nucleates assembly of the body of the 30S subunit.</text>
</comment>
<dbReference type="Gene3D" id="1.10.1050.10">
    <property type="entry name" value="Ribosomal Protein S4 Delta 41, Chain A, domain 1"/>
    <property type="match status" value="1"/>
</dbReference>
<evidence type="ECO:0000256" key="1">
    <source>
        <dbReference type="ARBA" id="ARBA00007465"/>
    </source>
</evidence>
<dbReference type="InterPro" id="IPR005709">
    <property type="entry name" value="Ribosomal_uS4_bac-type"/>
</dbReference>
<dbReference type="PANTHER" id="PTHR11831">
    <property type="entry name" value="30S 40S RIBOSOMAL PROTEIN"/>
    <property type="match status" value="1"/>
</dbReference>
<feature type="domain" description="Small ribosomal subunit protein uS4 N-terminal" evidence="10">
    <location>
        <begin position="3"/>
        <end position="97"/>
    </location>
</feature>
<comment type="subunit">
    <text evidence="7">Part of the 30S ribosomal subunit. Contacts protein S5. The interaction surface between S4 and S5 is involved in control of translational fidelity.</text>
</comment>
<dbReference type="HAMAP" id="MF_01306_B">
    <property type="entry name" value="Ribosomal_uS4_B"/>
    <property type="match status" value="1"/>
</dbReference>
<dbReference type="GO" id="GO:0003735">
    <property type="term" value="F:structural constituent of ribosome"/>
    <property type="evidence" value="ECO:0007669"/>
    <property type="project" value="InterPro"/>
</dbReference>
<dbReference type="GO" id="GO:0042274">
    <property type="term" value="P:ribosomal small subunit biogenesis"/>
    <property type="evidence" value="ECO:0007669"/>
    <property type="project" value="TreeGrafter"/>
</dbReference>
<dbReference type="InterPro" id="IPR018079">
    <property type="entry name" value="Ribosomal_uS4_CS"/>
</dbReference>
<dbReference type="FunFam" id="3.10.290.10:FF:000001">
    <property type="entry name" value="30S ribosomal protein S4"/>
    <property type="match status" value="1"/>
</dbReference>
<evidence type="ECO:0000256" key="4">
    <source>
        <dbReference type="ARBA" id="ARBA00022980"/>
    </source>
</evidence>
<evidence type="ECO:0000256" key="8">
    <source>
        <dbReference type="RuleBase" id="RU003699"/>
    </source>
</evidence>
<dbReference type="InterPro" id="IPR022801">
    <property type="entry name" value="Ribosomal_uS4"/>
</dbReference>
<evidence type="ECO:0000256" key="6">
    <source>
        <dbReference type="ARBA" id="ARBA00035254"/>
    </source>
</evidence>
<sequence length="208" mass="24005">MAKYIGPKCRLCRREGGKLFLKGEKCYTSKCPVESRNYPPGQHGQRRGRPTDYALQLREKQKLRRIYGVLERQFRNYYKEASRRKGNTGEALLQLLERRLDNVVYRMGFASSRAEARQLVRHNAVSVNGRKVNIPSYQVRPNDVVAVREGARNQMRIRAAMELAQQRGIPDWVEVDADKLEGVFKAVPERADLPQDLNEALVVELYSK</sequence>
<evidence type="ECO:0000259" key="10">
    <source>
        <dbReference type="SMART" id="SM01390"/>
    </source>
</evidence>
<reference evidence="11 12" key="1">
    <citation type="submission" date="2018-11" db="EMBL/GenBank/DDBJ databases">
        <title>Genomic Encyclopedia of Type Strains, Phase IV (KMG-IV): sequencing the most valuable type-strain genomes for metagenomic binning, comparative biology and taxonomic classification.</title>
        <authorList>
            <person name="Goeker M."/>
        </authorList>
    </citation>
    <scope>NUCLEOTIDE SEQUENCE [LARGE SCALE GENOMIC DNA]</scope>
    <source>
        <strain evidence="11 12">DSM 100275</strain>
    </source>
</reference>
<dbReference type="SUPFAM" id="SSF55174">
    <property type="entry name" value="Alpha-L RNA-binding motif"/>
    <property type="match status" value="1"/>
</dbReference>
<dbReference type="NCBIfam" id="TIGR01017">
    <property type="entry name" value="rpsD_bact"/>
    <property type="match status" value="1"/>
</dbReference>
<dbReference type="GO" id="GO:0019843">
    <property type="term" value="F:rRNA binding"/>
    <property type="evidence" value="ECO:0007669"/>
    <property type="project" value="UniProtKB-UniRule"/>
</dbReference>
<name>A0A3N1Y8M6_9GAMM</name>
<proteinExistence type="inferred from homology"/>
<comment type="function">
    <text evidence="7">With S5 and S12 plays an important role in translational accuracy.</text>
</comment>
<comment type="caution">
    <text evidence="11">The sequence shown here is derived from an EMBL/GenBank/DDBJ whole genome shotgun (WGS) entry which is preliminary data.</text>
</comment>
<evidence type="ECO:0000256" key="3">
    <source>
        <dbReference type="ARBA" id="ARBA00022884"/>
    </source>
</evidence>
<evidence type="ECO:0000256" key="7">
    <source>
        <dbReference type="HAMAP-Rule" id="MF_01306"/>
    </source>
</evidence>
<dbReference type="RefSeq" id="WP_123400366.1">
    <property type="nucleotide sequence ID" value="NZ_RJVI01000001.1"/>
</dbReference>
<evidence type="ECO:0000256" key="5">
    <source>
        <dbReference type="ARBA" id="ARBA00023274"/>
    </source>
</evidence>
<gene>
    <name evidence="7" type="primary">rpsD</name>
    <name evidence="11" type="ORF">EDC57_0757</name>
</gene>
<dbReference type="InterPro" id="IPR036986">
    <property type="entry name" value="S4_RNA-bd_sf"/>
</dbReference>
<accession>A0A3N1Y8M6</accession>
<dbReference type="InterPro" id="IPR001912">
    <property type="entry name" value="Ribosomal_uS4_N"/>
</dbReference>
<keyword evidence="2 7" id="KW-0699">rRNA-binding</keyword>
<evidence type="ECO:0000313" key="11">
    <source>
        <dbReference type="EMBL" id="ROR34848.1"/>
    </source>
</evidence>
<evidence type="ECO:0000256" key="2">
    <source>
        <dbReference type="ARBA" id="ARBA00022730"/>
    </source>
</evidence>
<dbReference type="Pfam" id="PF00163">
    <property type="entry name" value="Ribosomal_S4"/>
    <property type="match status" value="1"/>
</dbReference>
<dbReference type="SMART" id="SM01390">
    <property type="entry name" value="Ribosomal_S4"/>
    <property type="match status" value="1"/>
</dbReference>
<comment type="similarity">
    <text evidence="1 7 8">Belongs to the universal ribosomal protein uS4 family.</text>
</comment>
<dbReference type="AlphaFoldDB" id="A0A3N1Y8M6"/>
<dbReference type="PROSITE" id="PS50889">
    <property type="entry name" value="S4"/>
    <property type="match status" value="1"/>
</dbReference>
<dbReference type="PANTHER" id="PTHR11831:SF4">
    <property type="entry name" value="SMALL RIBOSOMAL SUBUNIT PROTEIN US4M"/>
    <property type="match status" value="1"/>
</dbReference>
<dbReference type="NCBIfam" id="NF003717">
    <property type="entry name" value="PRK05327.1"/>
    <property type="match status" value="1"/>
</dbReference>
<dbReference type="PROSITE" id="PS00632">
    <property type="entry name" value="RIBOSOMAL_S4"/>
    <property type="match status" value="1"/>
</dbReference>